<feature type="compositionally biased region" description="Pro residues" evidence="9">
    <location>
        <begin position="364"/>
        <end position="380"/>
    </location>
</feature>
<protein>
    <recommendedName>
        <fullName evidence="10">C2H2-type domain-containing protein</fullName>
    </recommendedName>
</protein>
<name>A0A166ACE9_EXIGL</name>
<dbReference type="STRING" id="1314781.A0A166ACE9"/>
<evidence type="ECO:0000256" key="2">
    <source>
        <dbReference type="ARBA" id="ARBA00022723"/>
    </source>
</evidence>
<keyword evidence="12" id="KW-1185">Reference proteome</keyword>
<keyword evidence="4" id="KW-0862">Zinc</keyword>
<dbReference type="InterPro" id="IPR013087">
    <property type="entry name" value="Znf_C2H2_type"/>
</dbReference>
<feature type="region of interest" description="Disordered" evidence="9">
    <location>
        <begin position="241"/>
        <end position="267"/>
    </location>
</feature>
<comment type="subcellular location">
    <subcellularLocation>
        <location evidence="1">Nucleus</location>
    </subcellularLocation>
</comment>
<organism evidence="11 12">
    <name type="scientific">Exidia glandulosa HHB12029</name>
    <dbReference type="NCBI Taxonomy" id="1314781"/>
    <lineage>
        <taxon>Eukaryota</taxon>
        <taxon>Fungi</taxon>
        <taxon>Dikarya</taxon>
        <taxon>Basidiomycota</taxon>
        <taxon>Agaricomycotina</taxon>
        <taxon>Agaricomycetes</taxon>
        <taxon>Auriculariales</taxon>
        <taxon>Exidiaceae</taxon>
        <taxon>Exidia</taxon>
    </lineage>
</organism>
<evidence type="ECO:0000256" key="8">
    <source>
        <dbReference type="PROSITE-ProRule" id="PRU00042"/>
    </source>
</evidence>
<evidence type="ECO:0000259" key="10">
    <source>
        <dbReference type="PROSITE" id="PS50157"/>
    </source>
</evidence>
<evidence type="ECO:0000256" key="6">
    <source>
        <dbReference type="ARBA" id="ARBA00023163"/>
    </source>
</evidence>
<reference evidence="11 12" key="1">
    <citation type="journal article" date="2016" name="Mol. Biol. Evol.">
        <title>Comparative Genomics of Early-Diverging Mushroom-Forming Fungi Provides Insights into the Origins of Lignocellulose Decay Capabilities.</title>
        <authorList>
            <person name="Nagy L.G."/>
            <person name="Riley R."/>
            <person name="Tritt A."/>
            <person name="Adam C."/>
            <person name="Daum C."/>
            <person name="Floudas D."/>
            <person name="Sun H."/>
            <person name="Yadav J.S."/>
            <person name="Pangilinan J."/>
            <person name="Larsson K.H."/>
            <person name="Matsuura K."/>
            <person name="Barry K."/>
            <person name="Labutti K."/>
            <person name="Kuo R."/>
            <person name="Ohm R.A."/>
            <person name="Bhattacharya S.S."/>
            <person name="Shirouzu T."/>
            <person name="Yoshinaga Y."/>
            <person name="Martin F.M."/>
            <person name="Grigoriev I.V."/>
            <person name="Hibbett D.S."/>
        </authorList>
    </citation>
    <scope>NUCLEOTIDE SEQUENCE [LARGE SCALE GENOMIC DNA]</scope>
    <source>
        <strain evidence="11 12">HHB12029</strain>
    </source>
</reference>
<dbReference type="GO" id="GO:0008270">
    <property type="term" value="F:zinc ion binding"/>
    <property type="evidence" value="ECO:0007669"/>
    <property type="project" value="UniProtKB-KW"/>
</dbReference>
<dbReference type="GO" id="GO:0006357">
    <property type="term" value="P:regulation of transcription by RNA polymerase II"/>
    <property type="evidence" value="ECO:0007669"/>
    <property type="project" value="TreeGrafter"/>
</dbReference>
<sequence length="444" mass="46085">MAESVVVSTVQLILSKLDDADKDVAASAVLVGYDDAYAVLKKVADGGEISNNLLNVLAPLVRSWVDHGLFIRKTHDVAANVEDATRAVSAVFSSSAPTASAVHAVQHQMHQLFLFAVTAAPAAGPTHAPLLHALGGVLHFVGALHQLQLAPPPAAAPHLQPPVPDIGTAVFRCAAPGCGKLFTRLFFLQAHARLHGPPTLACSQCAETFSRGADLNKHLDAHSFRCAGCNGVFPSRDVIEDHQSGEDSEECKDADIEERTPEPLDHSVEEGEILADSFGRAIQSVIPLQTTLQTYAAQAVASGAAVLETGPSPKPGHTRAARAATRDRSISTSVPAASATPAAAAVVTPAPPTPVPAPAIAAQLPPPTPAPEPTPTPAPAPALSESELVAQALAAAMAQAEAELMEDYGDEEYAEGEGGGEEEYYDEDEDAEGEIDPDAMLDDA</sequence>
<keyword evidence="5" id="KW-0805">Transcription regulation</keyword>
<evidence type="ECO:0000313" key="11">
    <source>
        <dbReference type="EMBL" id="KZV90599.1"/>
    </source>
</evidence>
<dbReference type="PANTHER" id="PTHR46179:SF13">
    <property type="entry name" value="C2H2-TYPE DOMAIN-CONTAINING PROTEIN"/>
    <property type="match status" value="1"/>
</dbReference>
<dbReference type="PANTHER" id="PTHR46179">
    <property type="entry name" value="ZINC FINGER PROTEIN"/>
    <property type="match status" value="1"/>
</dbReference>
<dbReference type="AlphaFoldDB" id="A0A166ACE9"/>
<feature type="domain" description="C2H2-type" evidence="10">
    <location>
        <begin position="171"/>
        <end position="195"/>
    </location>
</feature>
<evidence type="ECO:0000256" key="7">
    <source>
        <dbReference type="ARBA" id="ARBA00023242"/>
    </source>
</evidence>
<evidence type="ECO:0000313" key="12">
    <source>
        <dbReference type="Proteomes" id="UP000077266"/>
    </source>
</evidence>
<proteinExistence type="predicted"/>
<keyword evidence="7" id="KW-0539">Nucleus</keyword>
<dbReference type="SUPFAM" id="SSF57667">
    <property type="entry name" value="beta-beta-alpha zinc fingers"/>
    <property type="match status" value="1"/>
</dbReference>
<evidence type="ECO:0000256" key="5">
    <source>
        <dbReference type="ARBA" id="ARBA00023015"/>
    </source>
</evidence>
<keyword evidence="2" id="KW-0479">Metal-binding</keyword>
<dbReference type="Proteomes" id="UP000077266">
    <property type="component" value="Unassembled WGS sequence"/>
</dbReference>
<feature type="region of interest" description="Disordered" evidence="9">
    <location>
        <begin position="403"/>
        <end position="444"/>
    </location>
</feature>
<evidence type="ECO:0000256" key="3">
    <source>
        <dbReference type="ARBA" id="ARBA00022771"/>
    </source>
</evidence>
<dbReference type="GO" id="GO:0005634">
    <property type="term" value="C:nucleus"/>
    <property type="evidence" value="ECO:0007669"/>
    <property type="project" value="UniProtKB-SubCell"/>
</dbReference>
<evidence type="ECO:0000256" key="4">
    <source>
        <dbReference type="ARBA" id="ARBA00022833"/>
    </source>
</evidence>
<dbReference type="OrthoDB" id="8922241at2759"/>
<dbReference type="PROSITE" id="PS00028">
    <property type="entry name" value="ZINC_FINGER_C2H2_1"/>
    <property type="match status" value="2"/>
</dbReference>
<dbReference type="SMART" id="SM00355">
    <property type="entry name" value="ZnF_C2H2"/>
    <property type="match status" value="3"/>
</dbReference>
<dbReference type="PROSITE" id="PS50157">
    <property type="entry name" value="ZINC_FINGER_C2H2_2"/>
    <property type="match status" value="2"/>
</dbReference>
<feature type="domain" description="C2H2-type" evidence="10">
    <location>
        <begin position="200"/>
        <end position="223"/>
    </location>
</feature>
<dbReference type="InParanoid" id="A0A166ACE9"/>
<dbReference type="InterPro" id="IPR051061">
    <property type="entry name" value="Zinc_finger_trans_reg"/>
</dbReference>
<accession>A0A166ACE9</accession>
<keyword evidence="6" id="KW-0804">Transcription</keyword>
<dbReference type="EMBL" id="KV426045">
    <property type="protein sequence ID" value="KZV90599.1"/>
    <property type="molecule type" value="Genomic_DNA"/>
</dbReference>
<evidence type="ECO:0000256" key="1">
    <source>
        <dbReference type="ARBA" id="ARBA00004123"/>
    </source>
</evidence>
<gene>
    <name evidence="11" type="ORF">EXIGLDRAFT_770654</name>
</gene>
<feature type="compositionally biased region" description="Low complexity" evidence="9">
    <location>
        <begin position="330"/>
        <end position="340"/>
    </location>
</feature>
<evidence type="ECO:0000256" key="9">
    <source>
        <dbReference type="SAM" id="MobiDB-lite"/>
    </source>
</evidence>
<dbReference type="Gene3D" id="3.30.160.60">
    <property type="entry name" value="Classic Zinc Finger"/>
    <property type="match status" value="2"/>
</dbReference>
<dbReference type="InterPro" id="IPR036236">
    <property type="entry name" value="Znf_C2H2_sf"/>
</dbReference>
<keyword evidence="3 8" id="KW-0863">Zinc-finger</keyword>
<feature type="region of interest" description="Disordered" evidence="9">
    <location>
        <begin position="357"/>
        <end position="381"/>
    </location>
</feature>
<feature type="region of interest" description="Disordered" evidence="9">
    <location>
        <begin position="307"/>
        <end position="340"/>
    </location>
</feature>